<proteinExistence type="predicted"/>
<comment type="caution">
    <text evidence="1">The sequence shown here is derived from an EMBL/GenBank/DDBJ whole genome shotgun (WGS) entry which is preliminary data.</text>
</comment>
<reference evidence="1 2" key="1">
    <citation type="journal article" date="2024" name="BMC Genomics">
        <title>De novo assembly and annotation of Popillia japonica's genome with initial clues to its potential as an invasive pest.</title>
        <authorList>
            <person name="Cucini C."/>
            <person name="Boschi S."/>
            <person name="Funari R."/>
            <person name="Cardaioli E."/>
            <person name="Iannotti N."/>
            <person name="Marturano G."/>
            <person name="Paoli F."/>
            <person name="Bruttini M."/>
            <person name="Carapelli A."/>
            <person name="Frati F."/>
            <person name="Nardi F."/>
        </authorList>
    </citation>
    <scope>NUCLEOTIDE SEQUENCE [LARGE SCALE GENOMIC DNA]</scope>
    <source>
        <strain evidence="1">DMR45628</strain>
    </source>
</reference>
<keyword evidence="2" id="KW-1185">Reference proteome</keyword>
<gene>
    <name evidence="1" type="ORF">QE152_g8220</name>
</gene>
<evidence type="ECO:0000313" key="1">
    <source>
        <dbReference type="EMBL" id="KAK9743947.1"/>
    </source>
</evidence>
<dbReference type="EMBL" id="JASPKY010000064">
    <property type="protein sequence ID" value="KAK9743947.1"/>
    <property type="molecule type" value="Genomic_DNA"/>
</dbReference>
<name>A0AAW1MCX1_POPJA</name>
<protein>
    <submittedName>
        <fullName evidence="1">Uncharacterized protein</fullName>
    </submittedName>
</protein>
<organism evidence="1 2">
    <name type="scientific">Popillia japonica</name>
    <name type="common">Japanese beetle</name>
    <dbReference type="NCBI Taxonomy" id="7064"/>
    <lineage>
        <taxon>Eukaryota</taxon>
        <taxon>Metazoa</taxon>
        <taxon>Ecdysozoa</taxon>
        <taxon>Arthropoda</taxon>
        <taxon>Hexapoda</taxon>
        <taxon>Insecta</taxon>
        <taxon>Pterygota</taxon>
        <taxon>Neoptera</taxon>
        <taxon>Endopterygota</taxon>
        <taxon>Coleoptera</taxon>
        <taxon>Polyphaga</taxon>
        <taxon>Scarabaeiformia</taxon>
        <taxon>Scarabaeidae</taxon>
        <taxon>Rutelinae</taxon>
        <taxon>Popillia</taxon>
    </lineage>
</organism>
<evidence type="ECO:0000313" key="2">
    <source>
        <dbReference type="Proteomes" id="UP001458880"/>
    </source>
</evidence>
<accession>A0AAW1MCX1</accession>
<sequence>MTTSFIKIKKILRAEEVHCGTTAPKISMEDVTLLPDGKDFSDEAILRNNHSKGFSEFKRVEGCFRYPNKQEDFHVLAEKLIHDQYYADYDGKDNDDNLDYQSKAVD</sequence>
<dbReference type="Proteomes" id="UP001458880">
    <property type="component" value="Unassembled WGS sequence"/>
</dbReference>
<dbReference type="AlphaFoldDB" id="A0AAW1MCX1"/>